<dbReference type="PANTHER" id="PTHR10036">
    <property type="entry name" value="CD59 GLYCOPROTEIN"/>
    <property type="match status" value="1"/>
</dbReference>
<dbReference type="Proteomes" id="UP001159427">
    <property type="component" value="Unassembled WGS sequence"/>
</dbReference>
<feature type="signal peptide" evidence="3">
    <location>
        <begin position="1"/>
        <end position="18"/>
    </location>
</feature>
<dbReference type="SUPFAM" id="SSF57302">
    <property type="entry name" value="Snake toxin-like"/>
    <property type="match status" value="1"/>
</dbReference>
<keyword evidence="1 3" id="KW-0732">Signal</keyword>
<evidence type="ECO:0000313" key="5">
    <source>
        <dbReference type="Proteomes" id="UP001159427"/>
    </source>
</evidence>
<feature type="chain" id="PRO_5045590418" evidence="3">
    <location>
        <begin position="19"/>
        <end position="127"/>
    </location>
</feature>
<dbReference type="InterPro" id="IPR045860">
    <property type="entry name" value="Snake_toxin-like_sf"/>
</dbReference>
<gene>
    <name evidence="4" type="ORF">PEVE_00023615</name>
</gene>
<proteinExistence type="predicted"/>
<evidence type="ECO:0000256" key="3">
    <source>
        <dbReference type="SAM" id="SignalP"/>
    </source>
</evidence>
<dbReference type="Gene3D" id="2.10.60.10">
    <property type="entry name" value="CD59"/>
    <property type="match status" value="1"/>
</dbReference>
<evidence type="ECO:0000313" key="4">
    <source>
        <dbReference type="EMBL" id="CAH3192284.1"/>
    </source>
</evidence>
<organism evidence="4 5">
    <name type="scientific">Porites evermanni</name>
    <dbReference type="NCBI Taxonomy" id="104178"/>
    <lineage>
        <taxon>Eukaryota</taxon>
        <taxon>Metazoa</taxon>
        <taxon>Cnidaria</taxon>
        <taxon>Anthozoa</taxon>
        <taxon>Hexacorallia</taxon>
        <taxon>Scleractinia</taxon>
        <taxon>Fungiina</taxon>
        <taxon>Poritidae</taxon>
        <taxon>Porites</taxon>
    </lineage>
</organism>
<keyword evidence="2" id="KW-1015">Disulfide bond</keyword>
<dbReference type="CDD" id="cd00117">
    <property type="entry name" value="TFP"/>
    <property type="match status" value="1"/>
</dbReference>
<keyword evidence="5" id="KW-1185">Reference proteome</keyword>
<dbReference type="EMBL" id="CALNXI010003134">
    <property type="protein sequence ID" value="CAH3192284.1"/>
    <property type="molecule type" value="Genomic_DNA"/>
</dbReference>
<evidence type="ECO:0000256" key="1">
    <source>
        <dbReference type="ARBA" id="ARBA00022729"/>
    </source>
</evidence>
<name>A0ABN8SQP4_9CNID</name>
<protein>
    <submittedName>
        <fullName evidence="4">Uncharacterized protein</fullName>
    </submittedName>
</protein>
<reference evidence="4 5" key="1">
    <citation type="submission" date="2022-05" db="EMBL/GenBank/DDBJ databases">
        <authorList>
            <consortium name="Genoscope - CEA"/>
            <person name="William W."/>
        </authorList>
    </citation>
    <scope>NUCLEOTIDE SEQUENCE [LARGE SCALE GENOMIC DNA]</scope>
</reference>
<evidence type="ECO:0000256" key="2">
    <source>
        <dbReference type="ARBA" id="ARBA00023157"/>
    </source>
</evidence>
<sequence>MKMLFAAVLMACVSVAFGLKCYSCASVKSMGECQAAQDKVNCSSSLIDPRCAKESYEYKNATDIKTQHTKGCKSKAYCESEVGKSVCKEANGEKCESTCCEGDLCNTSLVPAVSVLLMVSCALVELF</sequence>
<accession>A0ABN8SQP4</accession>
<comment type="caution">
    <text evidence="4">The sequence shown here is derived from an EMBL/GenBank/DDBJ whole genome shotgun (WGS) entry which is preliminary data.</text>
</comment>